<accession>A0A1Y2BQE4</accession>
<feature type="compositionally biased region" description="Low complexity" evidence="1">
    <location>
        <begin position="33"/>
        <end position="46"/>
    </location>
</feature>
<feature type="compositionally biased region" description="Low complexity" evidence="1">
    <location>
        <begin position="786"/>
        <end position="816"/>
    </location>
</feature>
<feature type="compositionally biased region" description="Basic and acidic residues" evidence="1">
    <location>
        <begin position="817"/>
        <end position="833"/>
    </location>
</feature>
<sequence>MDEGVLKKRRIELQTSINSSDNHDHQSKKIKLNDSNSTNSTNTNNIISVTDKNNNISSTNISISNSNNTKENEREVIPTAEMNTVNSNSSNEKILNNQKINDIKYNNPFFPSFIDYVEAIKSLEEINQNMKKTNNPEEIEILQKKYNENAIKFVNFKKEFPEIFKYYNEYPNKAKNQISNNISSTNINEMNSEKNSNSSHINTTTTKATTTDSRAVTITKFIPSPNASIIPPTRVNPFSSNSNTIVRTRPNSNPHINHKSTIGINNSTTNTISLIPNIISYNKANIEFNKESVSTQPSTFNINKELISNITHSSISEPHNASTINSSINNNISVSSKSPMDLTYNIAQNKNIISSTNEIPQVNQASSININITNKSPENKAINILPIEQNAIKNINSIMSSILTVKDNNNKLVNNSSQKSDLLRPTVNPINPVVSPVRNNSSPILNTATLAISSPSLTQNRIVSHSPVNTQSKNSISPYYTIRPNPVDLTSVVPKQVQTINSIQITNPSLITRSNSNSPVVNSSQKGINFHQIPITTVVPKFSYPAITQTVINSTLPLTIPSSSNTLIRPINPQDLSKLMSKSQSLASNASIPSSLPSIMNPTIINSNRVNLSLNDHLSYSNTLSNNTLIANSVHNRNKFSAEKLSSVPRLSGATNSSINPAITINSFSAATQKLNIINFKRLDENDESLDLIQIQFDYLKALDDSNKQNNDEKDTKSKDNENDKRNENDENKQQDNEDIIHLNEKNKVNENNNEITNKINDKANNNINNSITLSIKDHINNANEITSNTNDDNQSNDNNNTNSNKNNSNISTIETINEKSFSKNSGKEEMQIDNRNNSQQNNINSNENSEDLPDIESIFTNIINNNKKEKKKEIEIEKEDQLSNRSINKSIQNNKTNLPIIDLTIDDNEYLPGNNIKIKDSVKKDIDAMEIDSTNRISNKVSNNNDTMDFNKNNNDINKDKNNNIINENKTFSVNNKEKEKIILDNNNNANGKVTIINSQKNNESKENNKEDRNLLSNKKNDNEEKTEEKENKQQKDRKQNTNLERKNSNQIKFSHYSKSYQEHIIRLNMRKYMKKGQNISVNNDEVQIESVSEVFNDSVMKLIKKSIDVLQEYFDKVPQPFDTMKDPYIKVYKLLTYKVSNIKELTDIDRLTRIIFEFLIKCRTEIQNTIQYCCKKLNKKPLVNFSLNNINKSHFNKKFKNYSDQDFIVISNILDYQWTAIEFLLQRMDRNYCSFRIRNKHIYPQSEHIN</sequence>
<feature type="region of interest" description="Disordered" evidence="1">
    <location>
        <begin position="785"/>
        <end position="853"/>
    </location>
</feature>
<dbReference type="OrthoDB" id="2158230at2759"/>
<feature type="region of interest" description="Disordered" evidence="1">
    <location>
        <begin position="52"/>
        <end position="71"/>
    </location>
</feature>
<proteinExistence type="predicted"/>
<feature type="region of interest" description="Disordered" evidence="1">
    <location>
        <begin position="993"/>
        <end position="1055"/>
    </location>
</feature>
<feature type="compositionally biased region" description="Low complexity" evidence="1">
    <location>
        <begin position="52"/>
        <end position="69"/>
    </location>
</feature>
<feature type="region of interest" description="Disordered" evidence="1">
    <location>
        <begin position="14"/>
        <end position="46"/>
    </location>
</feature>
<evidence type="ECO:0000313" key="2">
    <source>
        <dbReference type="EMBL" id="ORY36964.1"/>
    </source>
</evidence>
<feature type="compositionally biased region" description="Low complexity" evidence="1">
    <location>
        <begin position="834"/>
        <end position="848"/>
    </location>
</feature>
<reference evidence="2 3" key="1">
    <citation type="submission" date="2016-08" db="EMBL/GenBank/DDBJ databases">
        <title>A Parts List for Fungal Cellulosomes Revealed by Comparative Genomics.</title>
        <authorList>
            <consortium name="DOE Joint Genome Institute"/>
            <person name="Haitjema C.H."/>
            <person name="Gilmore S.P."/>
            <person name="Henske J.K."/>
            <person name="Solomon K.V."/>
            <person name="De Groot R."/>
            <person name="Kuo A."/>
            <person name="Mondo S.J."/>
            <person name="Salamov A.A."/>
            <person name="Labutti K."/>
            <person name="Zhao Z."/>
            <person name="Chiniquy J."/>
            <person name="Barry K."/>
            <person name="Brewer H.M."/>
            <person name="Purvine S.O."/>
            <person name="Wright A.T."/>
            <person name="Boxma B."/>
            <person name="Van Alen T."/>
            <person name="Hackstein J.H."/>
            <person name="Baker S.E."/>
            <person name="Grigoriev I.V."/>
            <person name="O'Malley M.A."/>
        </authorList>
    </citation>
    <scope>NUCLEOTIDE SEQUENCE [LARGE SCALE GENOMIC DNA]</scope>
    <source>
        <strain evidence="2 3">G1</strain>
    </source>
</reference>
<keyword evidence="3" id="KW-1185">Reference proteome</keyword>
<dbReference type="EMBL" id="MCOG01000145">
    <property type="protein sequence ID" value="ORY36964.1"/>
    <property type="molecule type" value="Genomic_DNA"/>
</dbReference>
<feature type="compositionally biased region" description="Basic and acidic residues" evidence="1">
    <location>
        <begin position="1004"/>
        <end position="1049"/>
    </location>
</feature>
<feature type="region of interest" description="Disordered" evidence="1">
    <location>
        <begin position="191"/>
        <end position="210"/>
    </location>
</feature>
<dbReference type="STRING" id="1754190.A0A1Y2BQE4"/>
<protein>
    <submittedName>
        <fullName evidence="2">Uncharacterized protein</fullName>
    </submittedName>
</protein>
<dbReference type="AlphaFoldDB" id="A0A1Y2BQE4"/>
<name>A0A1Y2BQE4_9FUNG</name>
<feature type="compositionally biased region" description="Basic and acidic residues" evidence="1">
    <location>
        <begin position="706"/>
        <end position="749"/>
    </location>
</feature>
<evidence type="ECO:0000256" key="1">
    <source>
        <dbReference type="SAM" id="MobiDB-lite"/>
    </source>
</evidence>
<comment type="caution">
    <text evidence="2">The sequence shown here is derived from an EMBL/GenBank/DDBJ whole genome shotgun (WGS) entry which is preliminary data.</text>
</comment>
<feature type="region of interest" description="Disordered" evidence="1">
    <location>
        <begin position="706"/>
        <end position="752"/>
    </location>
</feature>
<evidence type="ECO:0000313" key="3">
    <source>
        <dbReference type="Proteomes" id="UP000193920"/>
    </source>
</evidence>
<gene>
    <name evidence="2" type="ORF">LY90DRAFT_672936</name>
</gene>
<organism evidence="2 3">
    <name type="scientific">Neocallimastix californiae</name>
    <dbReference type="NCBI Taxonomy" id="1754190"/>
    <lineage>
        <taxon>Eukaryota</taxon>
        <taxon>Fungi</taxon>
        <taxon>Fungi incertae sedis</taxon>
        <taxon>Chytridiomycota</taxon>
        <taxon>Chytridiomycota incertae sedis</taxon>
        <taxon>Neocallimastigomycetes</taxon>
        <taxon>Neocallimastigales</taxon>
        <taxon>Neocallimastigaceae</taxon>
        <taxon>Neocallimastix</taxon>
    </lineage>
</organism>
<dbReference type="Proteomes" id="UP000193920">
    <property type="component" value="Unassembled WGS sequence"/>
</dbReference>